<keyword evidence="2" id="KW-0511">Multifunctional enzyme</keyword>
<feature type="transmembrane region" description="Helical" evidence="4">
    <location>
        <begin position="972"/>
        <end position="992"/>
    </location>
</feature>
<dbReference type="SUPFAM" id="SSF56801">
    <property type="entry name" value="Acetyl-CoA synthetase-like"/>
    <property type="match status" value="1"/>
</dbReference>
<dbReference type="EMBL" id="KN833021">
    <property type="protein sequence ID" value="KIM77850.1"/>
    <property type="molecule type" value="Genomic_DNA"/>
</dbReference>
<dbReference type="PANTHER" id="PTHR45527">
    <property type="entry name" value="NONRIBOSOMAL PEPTIDE SYNTHETASE"/>
    <property type="match status" value="1"/>
</dbReference>
<dbReference type="GO" id="GO:0031177">
    <property type="term" value="F:phosphopantetheine binding"/>
    <property type="evidence" value="ECO:0007669"/>
    <property type="project" value="TreeGrafter"/>
</dbReference>
<dbReference type="PROSITE" id="PS50075">
    <property type="entry name" value="CARRIER"/>
    <property type="match status" value="1"/>
</dbReference>
<feature type="transmembrane region" description="Helical" evidence="4">
    <location>
        <begin position="1219"/>
        <end position="1241"/>
    </location>
</feature>
<evidence type="ECO:0000256" key="4">
    <source>
        <dbReference type="SAM" id="Phobius"/>
    </source>
</evidence>
<keyword evidence="4" id="KW-0472">Membrane</keyword>
<feature type="transmembrane region" description="Helical" evidence="4">
    <location>
        <begin position="735"/>
        <end position="756"/>
    </location>
</feature>
<dbReference type="InterPro" id="IPR036736">
    <property type="entry name" value="ACP-like_sf"/>
</dbReference>
<feature type="transmembrane region" description="Helical" evidence="4">
    <location>
        <begin position="1178"/>
        <end position="1199"/>
    </location>
</feature>
<dbReference type="InterPro" id="IPR020845">
    <property type="entry name" value="AMP-binding_CS"/>
</dbReference>
<feature type="domain" description="Carrier" evidence="5">
    <location>
        <begin position="588"/>
        <end position="671"/>
    </location>
</feature>
<dbReference type="STRING" id="765440.A0A0C3EZ80"/>
<dbReference type="GO" id="GO:0043041">
    <property type="term" value="P:amino acid activation for nonribosomal peptide biosynthetic process"/>
    <property type="evidence" value="ECO:0007669"/>
    <property type="project" value="TreeGrafter"/>
</dbReference>
<dbReference type="Gene3D" id="2.160.10.10">
    <property type="entry name" value="Hexapeptide repeat proteins"/>
    <property type="match status" value="2"/>
</dbReference>
<feature type="transmembrane region" description="Helical" evidence="4">
    <location>
        <begin position="776"/>
        <end position="800"/>
    </location>
</feature>
<feature type="compositionally biased region" description="Polar residues" evidence="3">
    <location>
        <begin position="564"/>
        <end position="588"/>
    </location>
</feature>
<dbReference type="NCBIfam" id="TIGR02353">
    <property type="entry name" value="NRPS_term_dom"/>
    <property type="match status" value="1"/>
</dbReference>
<dbReference type="InParanoid" id="A0A0C3EZ80"/>
<dbReference type="InterPro" id="IPR000873">
    <property type="entry name" value="AMP-dep_synth/lig_dom"/>
</dbReference>
<evidence type="ECO:0000256" key="2">
    <source>
        <dbReference type="ARBA" id="ARBA00023268"/>
    </source>
</evidence>
<name>A0A0C3EZ80_PILCF</name>
<dbReference type="InterPro" id="IPR045851">
    <property type="entry name" value="AMP-bd_C_sf"/>
</dbReference>
<dbReference type="GO" id="GO:0005737">
    <property type="term" value="C:cytoplasm"/>
    <property type="evidence" value="ECO:0007669"/>
    <property type="project" value="TreeGrafter"/>
</dbReference>
<keyword evidence="4" id="KW-0812">Transmembrane</keyword>
<dbReference type="InterPro" id="IPR011004">
    <property type="entry name" value="Trimer_LpxA-like_sf"/>
</dbReference>
<evidence type="ECO:0000313" key="6">
    <source>
        <dbReference type="EMBL" id="KIM77850.1"/>
    </source>
</evidence>
<dbReference type="SUPFAM" id="SSF51161">
    <property type="entry name" value="Trimeric LpxA-like enzymes"/>
    <property type="match status" value="3"/>
</dbReference>
<proteinExistence type="predicted"/>
<dbReference type="GO" id="GO:0016874">
    <property type="term" value="F:ligase activity"/>
    <property type="evidence" value="ECO:0007669"/>
    <property type="project" value="UniProtKB-KW"/>
</dbReference>
<protein>
    <recommendedName>
        <fullName evidence="5">Carrier domain-containing protein</fullName>
    </recommendedName>
</protein>
<dbReference type="Pfam" id="PF00550">
    <property type="entry name" value="PP-binding"/>
    <property type="match status" value="1"/>
</dbReference>
<evidence type="ECO:0000313" key="7">
    <source>
        <dbReference type="Proteomes" id="UP000054166"/>
    </source>
</evidence>
<dbReference type="InterPro" id="IPR042099">
    <property type="entry name" value="ANL_N_sf"/>
</dbReference>
<dbReference type="PANTHER" id="PTHR45527:SF1">
    <property type="entry name" value="FATTY ACID SYNTHASE"/>
    <property type="match status" value="1"/>
</dbReference>
<dbReference type="SUPFAM" id="SSF47336">
    <property type="entry name" value="ACP-like"/>
    <property type="match status" value="1"/>
</dbReference>
<evidence type="ECO:0000259" key="5">
    <source>
        <dbReference type="PROSITE" id="PS50075"/>
    </source>
</evidence>
<reference evidence="7" key="2">
    <citation type="submission" date="2015-01" db="EMBL/GenBank/DDBJ databases">
        <title>Evolutionary Origins and Diversification of the Mycorrhizal Mutualists.</title>
        <authorList>
            <consortium name="DOE Joint Genome Institute"/>
            <consortium name="Mycorrhizal Genomics Consortium"/>
            <person name="Kohler A."/>
            <person name="Kuo A."/>
            <person name="Nagy L.G."/>
            <person name="Floudas D."/>
            <person name="Copeland A."/>
            <person name="Barry K.W."/>
            <person name="Cichocki N."/>
            <person name="Veneault-Fourrey C."/>
            <person name="LaButti K."/>
            <person name="Lindquist E.A."/>
            <person name="Lipzen A."/>
            <person name="Lundell T."/>
            <person name="Morin E."/>
            <person name="Murat C."/>
            <person name="Riley R."/>
            <person name="Ohm R."/>
            <person name="Sun H."/>
            <person name="Tunlid A."/>
            <person name="Henrissat B."/>
            <person name="Grigoriev I.V."/>
            <person name="Hibbett D.S."/>
            <person name="Martin F."/>
        </authorList>
    </citation>
    <scope>NUCLEOTIDE SEQUENCE [LARGE SCALE GENOMIC DNA]</scope>
    <source>
        <strain evidence="7">F 1598</strain>
    </source>
</reference>
<keyword evidence="4" id="KW-1133">Transmembrane helix</keyword>
<feature type="region of interest" description="Disordered" evidence="3">
    <location>
        <begin position="551"/>
        <end position="588"/>
    </location>
</feature>
<dbReference type="InterPro" id="IPR012728">
    <property type="entry name" value="Pls/PosA_C"/>
</dbReference>
<dbReference type="HOGENOM" id="CLU_002751_0_0_1"/>
<dbReference type="Gene3D" id="3.30.300.30">
    <property type="match status" value="1"/>
</dbReference>
<dbReference type="Proteomes" id="UP000054166">
    <property type="component" value="Unassembled WGS sequence"/>
</dbReference>
<evidence type="ECO:0000256" key="3">
    <source>
        <dbReference type="SAM" id="MobiDB-lite"/>
    </source>
</evidence>
<dbReference type="Gene3D" id="3.40.50.12780">
    <property type="entry name" value="N-terminal domain of ligase-like"/>
    <property type="match status" value="1"/>
</dbReference>
<keyword evidence="1" id="KW-0436">Ligase</keyword>
<dbReference type="InterPro" id="IPR010071">
    <property type="entry name" value="AA_adenyl_dom"/>
</dbReference>
<dbReference type="NCBIfam" id="TIGR01733">
    <property type="entry name" value="AA-adenyl-dom"/>
    <property type="match status" value="1"/>
</dbReference>
<reference evidence="6 7" key="1">
    <citation type="submission" date="2014-04" db="EMBL/GenBank/DDBJ databases">
        <authorList>
            <consortium name="DOE Joint Genome Institute"/>
            <person name="Kuo A."/>
            <person name="Tarkka M."/>
            <person name="Buscot F."/>
            <person name="Kohler A."/>
            <person name="Nagy L.G."/>
            <person name="Floudas D."/>
            <person name="Copeland A."/>
            <person name="Barry K.W."/>
            <person name="Cichocki N."/>
            <person name="Veneault-Fourrey C."/>
            <person name="LaButti K."/>
            <person name="Lindquist E.A."/>
            <person name="Lipzen A."/>
            <person name="Lundell T."/>
            <person name="Morin E."/>
            <person name="Murat C."/>
            <person name="Sun H."/>
            <person name="Tunlid A."/>
            <person name="Henrissat B."/>
            <person name="Grigoriev I.V."/>
            <person name="Hibbett D.S."/>
            <person name="Martin F."/>
            <person name="Nordberg H.P."/>
            <person name="Cantor M.N."/>
            <person name="Hua S.X."/>
        </authorList>
    </citation>
    <scope>NUCLEOTIDE SEQUENCE [LARGE SCALE GENOMIC DNA]</scope>
    <source>
        <strain evidence="6 7">F 1598</strain>
    </source>
</reference>
<dbReference type="InterPro" id="IPR009081">
    <property type="entry name" value="PP-bd_ACP"/>
</dbReference>
<accession>A0A0C3EZ80</accession>
<feature type="transmembrane region" description="Helical" evidence="4">
    <location>
        <begin position="924"/>
        <end position="943"/>
    </location>
</feature>
<dbReference type="GO" id="GO:0044550">
    <property type="term" value="P:secondary metabolite biosynthetic process"/>
    <property type="evidence" value="ECO:0007669"/>
    <property type="project" value="TreeGrafter"/>
</dbReference>
<gene>
    <name evidence="6" type="ORF">PILCRDRAFT_11738</name>
</gene>
<feature type="transmembrane region" description="Helical" evidence="4">
    <location>
        <begin position="702"/>
        <end position="723"/>
    </location>
</feature>
<dbReference type="Pfam" id="PF00501">
    <property type="entry name" value="AMP-binding"/>
    <property type="match status" value="1"/>
</dbReference>
<dbReference type="OrthoDB" id="408177at2759"/>
<dbReference type="PROSITE" id="PS00455">
    <property type="entry name" value="AMP_BINDING"/>
    <property type="match status" value="1"/>
</dbReference>
<organism evidence="6 7">
    <name type="scientific">Piloderma croceum (strain F 1598)</name>
    <dbReference type="NCBI Taxonomy" id="765440"/>
    <lineage>
        <taxon>Eukaryota</taxon>
        <taxon>Fungi</taxon>
        <taxon>Dikarya</taxon>
        <taxon>Basidiomycota</taxon>
        <taxon>Agaricomycotina</taxon>
        <taxon>Agaricomycetes</taxon>
        <taxon>Agaricomycetidae</taxon>
        <taxon>Atheliales</taxon>
        <taxon>Atheliaceae</taxon>
        <taxon>Piloderma</taxon>
    </lineage>
</organism>
<keyword evidence="7" id="KW-1185">Reference proteome</keyword>
<sequence length="1410" mass="155236">MTSTASSTILPNPDYVLLGRQDLEHACIAPNGVQTLPELFAHTARQHPQRPALSCSSDGTLRTLSYSELAARVRQVSNMLREILAEKVHTTSSEGDPPVVGIWLERSMDLTVAVLAATTTGSTWLPFDPDAPNDRVKACLDDSKAALLLCDDAHYDRTCAILQSTQTCNIVRFSDLTESPRQTSSPTPRHIRPHDPAYLIYTSGTTGTPKGICIPHISALTFLVSESAVLGITEHDTVWQGFSPAFDMWIEETWISFCRGAHIVVGTREECRDISNLGTLWQIRNVSVVHAVPTLMSIMAMEGSDNAGVPDNVRLINLGGEACPASLVNTLSHPGRRLVNTYGPTETTVSATWAELIPNEPVTIGRPLPSYHALLLHEDISDRAAPIKLCSGSTGELAIGGPCVGLGYVNRAELTAKKFVEHPLHPGERLYRTGDLVSLDDAGCLRFLGRIDSQVKVRGFRIELGEIEECLNAQPGVLTSTVILNSLGPDDMNASLEGFVVLADDCPFNAVSLRQGLTTLPSYMRPDKIFHLSKEDVPRLASGKVNTQGLRALSAERRRRDTSVGANSTDSSTTLAHSHSSPNRGRSMTSQTSLEILFTSLHSVFPAEHSISPDADFFLDLGGHSLLAAMFVNRLRQGIPGVLNPFTNLGLQDLYTCRTARVLSERFPLKIVDDCDKLPVQHASTPRWKYIACNIAQFPCLVFIWFLSSLVLLLPYYTFYYLARDNLGWGIAAAYGMFVVIPFIIMMVAIVMKWVLLGRVREGDHNLWGWFYLRWWFVEHLCHFVPAATLAGTPLLAAWLRLLGAKIGRNVNLGDLNIGACADLVSIGDNTVTGADCILSVSVVEGGMLKLRRISIGEDAHIGAQCVLDGHARVEDAAELGPLSMVPSESVIPTGEKWVGSPAQFDSQLPPLAPMKSPGLVRKYLLMLAYGFSTFWVLPLFYFTPQIPGLLLFDYVNVRTPVHNHNFIQTAYVAPVVGVAYVFLVMAELFFFRWAFLGKVRPGSHSTSSFFYFRKWFVDRLMDLSLMILRSVYATIYVPYFLRALGVTIGSRAEVSTARSMTHDLVEIGEESFVADMVVVGDAEVRRGELFLQRTKMGRRAFAGNSSVIPQGTVLAENTLVGVLSIAPTADRQLKPGETSFGSPPILLPVRQKFDKHGESLTFRPSIRRRIARGTVEAFRIFFPQIVIIYGLGICVDVMTNLTHQWHLGFVPTLALLPAYYLVFFAIPALALTLACKWLIIGVYRDAEWPMWDHRVWFSEAVTAIYESLAEPLLLSYLHGTGFLPICLRLFGAKIGRQVWLGTSDMTEFDCVSVGDEAQLNEHSGPQTHLFEDRVMKVGRVIIGKRAVMGKHSIALPGSKISDDTRLGSLSLVMSGETLPDCSEWQGSPVSLIRKQKAAPPKTLDGEKYA</sequence>
<dbReference type="Gene3D" id="1.10.1200.10">
    <property type="entry name" value="ACP-like"/>
    <property type="match status" value="1"/>
</dbReference>
<dbReference type="CDD" id="cd05930">
    <property type="entry name" value="A_NRPS"/>
    <property type="match status" value="1"/>
</dbReference>
<evidence type="ECO:0000256" key="1">
    <source>
        <dbReference type="ARBA" id="ARBA00022598"/>
    </source>
</evidence>